<evidence type="ECO:0000256" key="1">
    <source>
        <dbReference type="SAM" id="MobiDB-lite"/>
    </source>
</evidence>
<keyword evidence="3" id="KW-1185">Reference proteome</keyword>
<feature type="region of interest" description="Disordered" evidence="1">
    <location>
        <begin position="1"/>
        <end position="41"/>
    </location>
</feature>
<evidence type="ECO:0000313" key="2">
    <source>
        <dbReference type="EMBL" id="VDN17930.1"/>
    </source>
</evidence>
<evidence type="ECO:0000313" key="3">
    <source>
        <dbReference type="Proteomes" id="UP000281553"/>
    </source>
</evidence>
<feature type="region of interest" description="Disordered" evidence="1">
    <location>
        <begin position="62"/>
        <end position="86"/>
    </location>
</feature>
<dbReference type="OrthoDB" id="6281138at2759"/>
<dbReference type="AlphaFoldDB" id="A0A3P7LX81"/>
<organism evidence="2 3">
    <name type="scientific">Dibothriocephalus latus</name>
    <name type="common">Fish tapeworm</name>
    <name type="synonym">Diphyllobothrium latum</name>
    <dbReference type="NCBI Taxonomy" id="60516"/>
    <lineage>
        <taxon>Eukaryota</taxon>
        <taxon>Metazoa</taxon>
        <taxon>Spiralia</taxon>
        <taxon>Lophotrochozoa</taxon>
        <taxon>Platyhelminthes</taxon>
        <taxon>Cestoda</taxon>
        <taxon>Eucestoda</taxon>
        <taxon>Diphyllobothriidea</taxon>
        <taxon>Diphyllobothriidae</taxon>
        <taxon>Dibothriocephalus</taxon>
    </lineage>
</organism>
<accession>A0A3P7LX81</accession>
<sequence length="348" mass="38578">MGNKPSHVVIRPQLYRSQTHKPDDSIKPQPRRGSNRIGVGDVPDVDSLQIWDLNHIKLADKQPTYRSQPVGDGPPGRSRTSNKTQLTTYERSCTYRRKLYSESLPKIKKVSLDSCRPPQRTPSCTRAGYLPPLPNGMITGRRPAPRGRYFVDNPSNVVRPRTSCAMLSVRSSNVSAPKYACRQQWNDNNWAESESACSGASCSAACSQATPTALPKLTNMRNLLDRFEEEFKVSSASLRQAMEGLVNNELLVGRSPTDQRQLLANAEESVVSVQILLAKMHQHIAHAHEFCNMLHRIDESLQTFAKAVCAVTAWEEGQDYQSDPGRGVGAAVAPIARPRKTTDGKNCK</sequence>
<protein>
    <submittedName>
        <fullName evidence="2">Uncharacterized protein</fullName>
    </submittedName>
</protein>
<reference evidence="2 3" key="1">
    <citation type="submission" date="2018-11" db="EMBL/GenBank/DDBJ databases">
        <authorList>
            <consortium name="Pathogen Informatics"/>
        </authorList>
    </citation>
    <scope>NUCLEOTIDE SEQUENCE [LARGE SCALE GENOMIC DNA]</scope>
</reference>
<dbReference type="Proteomes" id="UP000281553">
    <property type="component" value="Unassembled WGS sequence"/>
</dbReference>
<feature type="region of interest" description="Disordered" evidence="1">
    <location>
        <begin position="114"/>
        <end position="144"/>
    </location>
</feature>
<name>A0A3P7LX81_DIBLA</name>
<proteinExistence type="predicted"/>
<gene>
    <name evidence="2" type="ORF">DILT_LOCUS13049</name>
</gene>
<feature type="region of interest" description="Disordered" evidence="1">
    <location>
        <begin position="323"/>
        <end position="348"/>
    </location>
</feature>
<dbReference type="EMBL" id="UYRU01068671">
    <property type="protein sequence ID" value="VDN17930.1"/>
    <property type="molecule type" value="Genomic_DNA"/>
</dbReference>